<sequence length="154" mass="17045">GTHQGLEERFHTEVSLPLGYELGDWERIAKQQEMNPGGEWDCIDGLPSPSPGEEVFYSGELEEQKSVFSILRAAEFVAKRPWYKPPPLGTSEVPQILQSLRIAVLLAQKGVRDPEALQSALLMDTVRGEVEQQGAVVREFGEEVASILRALSAE</sequence>
<organism evidence="1 2">
    <name type="scientific">Polarella glacialis</name>
    <name type="common">Dinoflagellate</name>
    <dbReference type="NCBI Taxonomy" id="89957"/>
    <lineage>
        <taxon>Eukaryota</taxon>
        <taxon>Sar</taxon>
        <taxon>Alveolata</taxon>
        <taxon>Dinophyceae</taxon>
        <taxon>Suessiales</taxon>
        <taxon>Suessiaceae</taxon>
        <taxon>Polarella</taxon>
    </lineage>
</organism>
<proteinExistence type="predicted"/>
<dbReference type="Proteomes" id="UP000654075">
    <property type="component" value="Unassembled WGS sequence"/>
</dbReference>
<comment type="caution">
    <text evidence="1">The sequence shown here is derived from an EMBL/GenBank/DDBJ whole genome shotgun (WGS) entry which is preliminary data.</text>
</comment>
<evidence type="ECO:0000313" key="2">
    <source>
        <dbReference type="Proteomes" id="UP000654075"/>
    </source>
</evidence>
<accession>A0A813DBM2</accession>
<dbReference type="EMBL" id="CAJNNV010000923">
    <property type="protein sequence ID" value="CAE8583886.1"/>
    <property type="molecule type" value="Genomic_DNA"/>
</dbReference>
<dbReference type="AlphaFoldDB" id="A0A813DBM2"/>
<feature type="non-terminal residue" evidence="1">
    <location>
        <position position="1"/>
    </location>
</feature>
<feature type="non-terminal residue" evidence="1">
    <location>
        <position position="154"/>
    </location>
</feature>
<dbReference type="Gene3D" id="1.10.3210.10">
    <property type="entry name" value="Hypothetical protein af1432"/>
    <property type="match status" value="1"/>
</dbReference>
<keyword evidence="2" id="KW-1185">Reference proteome</keyword>
<dbReference type="SUPFAM" id="SSF109604">
    <property type="entry name" value="HD-domain/PDEase-like"/>
    <property type="match status" value="1"/>
</dbReference>
<evidence type="ECO:0000313" key="1">
    <source>
        <dbReference type="EMBL" id="CAE8583886.1"/>
    </source>
</evidence>
<reference evidence="1" key="1">
    <citation type="submission" date="2021-02" db="EMBL/GenBank/DDBJ databases">
        <authorList>
            <person name="Dougan E. K."/>
            <person name="Rhodes N."/>
            <person name="Thang M."/>
            <person name="Chan C."/>
        </authorList>
    </citation>
    <scope>NUCLEOTIDE SEQUENCE</scope>
</reference>
<gene>
    <name evidence="1" type="ORF">PGLA1383_LOCUS2832</name>
</gene>
<protein>
    <submittedName>
        <fullName evidence="1">Uncharacterized protein</fullName>
    </submittedName>
</protein>
<dbReference type="OrthoDB" id="10539227at2759"/>
<name>A0A813DBM2_POLGL</name>